<dbReference type="PANTHER" id="PTHR43827:SF3">
    <property type="entry name" value="NADP-DEPENDENT OXIDOREDUCTASE DOMAIN-CONTAINING PROTEIN"/>
    <property type="match status" value="1"/>
</dbReference>
<evidence type="ECO:0000259" key="4">
    <source>
        <dbReference type="Pfam" id="PF00248"/>
    </source>
</evidence>
<evidence type="ECO:0000256" key="1">
    <source>
        <dbReference type="ARBA" id="ARBA00007905"/>
    </source>
</evidence>
<dbReference type="Gene3D" id="3.20.20.100">
    <property type="entry name" value="NADP-dependent oxidoreductase domain"/>
    <property type="match status" value="1"/>
</dbReference>
<proteinExistence type="inferred from homology"/>
<dbReference type="InterPro" id="IPR020471">
    <property type="entry name" value="AKR"/>
</dbReference>
<dbReference type="EMBL" id="CAFZ01001729">
    <property type="protein sequence ID" value="CCA77561.1"/>
    <property type="molecule type" value="Genomic_DNA"/>
</dbReference>
<gene>
    <name evidence="5" type="ORF">PIIN_11538</name>
</gene>
<dbReference type="PROSITE" id="PS00062">
    <property type="entry name" value="ALDOKETO_REDUCTASE_2"/>
    <property type="match status" value="1"/>
</dbReference>
<dbReference type="AlphaFoldDB" id="G4U1W8"/>
<dbReference type="eggNOG" id="KOG1577">
    <property type="taxonomic scope" value="Eukaryota"/>
</dbReference>
<dbReference type="Proteomes" id="UP000007148">
    <property type="component" value="Unassembled WGS sequence"/>
</dbReference>
<dbReference type="SUPFAM" id="SSF51430">
    <property type="entry name" value="NAD(P)-linked oxidoreductase"/>
    <property type="match status" value="1"/>
</dbReference>
<evidence type="ECO:0000256" key="2">
    <source>
        <dbReference type="ARBA" id="ARBA00022857"/>
    </source>
</evidence>
<evidence type="ECO:0000313" key="5">
    <source>
        <dbReference type="EMBL" id="CCA77561.1"/>
    </source>
</evidence>
<dbReference type="GO" id="GO:0016616">
    <property type="term" value="F:oxidoreductase activity, acting on the CH-OH group of donors, NAD or NADP as acceptor"/>
    <property type="evidence" value="ECO:0007669"/>
    <property type="project" value="UniProtKB-ARBA"/>
</dbReference>
<keyword evidence="2" id="KW-0521">NADP</keyword>
<comment type="caution">
    <text evidence="5">The sequence shown here is derived from an EMBL/GenBank/DDBJ whole genome shotgun (WGS) entry which is preliminary data.</text>
</comment>
<evidence type="ECO:0000256" key="3">
    <source>
        <dbReference type="ARBA" id="ARBA00023002"/>
    </source>
</evidence>
<reference evidence="5 6" key="1">
    <citation type="journal article" date="2011" name="PLoS Pathog.">
        <title>Endophytic Life Strategies Decoded by Genome and Transcriptome Analyses of the Mutualistic Root Symbiont Piriformospora indica.</title>
        <authorList>
            <person name="Zuccaro A."/>
            <person name="Lahrmann U."/>
            <person name="Guldener U."/>
            <person name="Langen G."/>
            <person name="Pfiffi S."/>
            <person name="Biedenkopf D."/>
            <person name="Wong P."/>
            <person name="Samans B."/>
            <person name="Grimm C."/>
            <person name="Basiewicz M."/>
            <person name="Murat C."/>
            <person name="Martin F."/>
            <person name="Kogel K.H."/>
        </authorList>
    </citation>
    <scope>NUCLEOTIDE SEQUENCE [LARGE SCALE GENOMIC DNA]</scope>
    <source>
        <strain evidence="5 6">DSM 11827</strain>
    </source>
</reference>
<keyword evidence="3" id="KW-0560">Oxidoreductase</keyword>
<dbReference type="HOGENOM" id="CLU_023205_0_3_1"/>
<protein>
    <submittedName>
        <fullName evidence="5">Related to oxidoreductase, aldo/keto reductase family</fullName>
    </submittedName>
</protein>
<dbReference type="STRING" id="1109443.G4U1W8"/>
<name>G4U1W8_SERID</name>
<dbReference type="PROSITE" id="PS00798">
    <property type="entry name" value="ALDOKETO_REDUCTASE_1"/>
    <property type="match status" value="1"/>
</dbReference>
<dbReference type="PANTHER" id="PTHR43827">
    <property type="entry name" value="2,5-DIKETO-D-GLUCONIC ACID REDUCTASE"/>
    <property type="match status" value="1"/>
</dbReference>
<dbReference type="InterPro" id="IPR036812">
    <property type="entry name" value="NAD(P)_OxRdtase_dom_sf"/>
</dbReference>
<dbReference type="InterPro" id="IPR023210">
    <property type="entry name" value="NADP_OxRdtase_dom"/>
</dbReference>
<dbReference type="InterPro" id="IPR018170">
    <property type="entry name" value="Aldo/ket_reductase_CS"/>
</dbReference>
<sequence length="249" mass="27584">QSPREWSESAISGIWHSQDATKQVLQALRAGFRHVDAAQMYANEESVGNAIEAFLSTPNDSQPSRIPSREDIYVTTKFHRTSSGSRTVKDVLKGQLRALKVEYVDLYLLHTLTPFVGQLGSLWEEFEGVKAEGLAKEIGVSNFRVGDFEELLASINARGEFHPYVLKAALPILDIHARYGIQLASYGGQTPVSRKRDGPVTPVLQAITKRMNEERSAIRQASSERSTKNVLKVGSSSRVSRGVKYPVVE</sequence>
<evidence type="ECO:0000313" key="6">
    <source>
        <dbReference type="Proteomes" id="UP000007148"/>
    </source>
</evidence>
<keyword evidence="6" id="KW-1185">Reference proteome</keyword>
<comment type="similarity">
    <text evidence="1">Belongs to the aldo/keto reductase family.</text>
</comment>
<dbReference type="Pfam" id="PF00248">
    <property type="entry name" value="Aldo_ket_red"/>
    <property type="match status" value="1"/>
</dbReference>
<accession>G4U1W8</accession>
<organism evidence="5 6">
    <name type="scientific">Serendipita indica (strain DSM 11827)</name>
    <name type="common">Root endophyte fungus</name>
    <name type="synonym">Piriformospora indica</name>
    <dbReference type="NCBI Taxonomy" id="1109443"/>
    <lineage>
        <taxon>Eukaryota</taxon>
        <taxon>Fungi</taxon>
        <taxon>Dikarya</taxon>
        <taxon>Basidiomycota</taxon>
        <taxon>Agaricomycotina</taxon>
        <taxon>Agaricomycetes</taxon>
        <taxon>Sebacinales</taxon>
        <taxon>Serendipitaceae</taxon>
        <taxon>Serendipita</taxon>
    </lineage>
</organism>
<feature type="domain" description="NADP-dependent oxidoreductase" evidence="4">
    <location>
        <begin position="18"/>
        <end position="162"/>
    </location>
</feature>
<dbReference type="OMA" id="AISGIWH"/>
<dbReference type="InParanoid" id="G4U1W8"/>
<dbReference type="PRINTS" id="PR00069">
    <property type="entry name" value="ALDKETRDTASE"/>
</dbReference>
<dbReference type="OrthoDB" id="416253at2759"/>
<feature type="non-terminal residue" evidence="5">
    <location>
        <position position="249"/>
    </location>
</feature>